<accession>A0A223SA74</accession>
<proteinExistence type="predicted"/>
<reference evidence="2 3" key="1">
    <citation type="submission" date="2017-08" db="EMBL/GenBank/DDBJ databases">
        <title>The complete genome sequence of Nocardiopsis gilva YIM 90087.</title>
        <authorList>
            <person name="Yin M."/>
            <person name="Tang S."/>
        </authorList>
    </citation>
    <scope>NUCLEOTIDE SEQUENCE [LARGE SCALE GENOMIC DNA]</scope>
    <source>
        <strain evidence="2 3">YIM 90087</strain>
    </source>
</reference>
<name>A0A223SA74_9ACTN</name>
<feature type="domain" description="Transposase IS701-like DDE" evidence="1">
    <location>
        <begin position="2"/>
        <end position="73"/>
    </location>
</feature>
<evidence type="ECO:0000313" key="2">
    <source>
        <dbReference type="EMBL" id="ASU85028.1"/>
    </source>
</evidence>
<organism evidence="2 3">
    <name type="scientific">Nocardiopsis gilva YIM 90087</name>
    <dbReference type="NCBI Taxonomy" id="1235441"/>
    <lineage>
        <taxon>Bacteria</taxon>
        <taxon>Bacillati</taxon>
        <taxon>Actinomycetota</taxon>
        <taxon>Actinomycetes</taxon>
        <taxon>Streptosporangiales</taxon>
        <taxon>Nocardiopsidaceae</taxon>
        <taxon>Nocardiopsis</taxon>
    </lineage>
</organism>
<protein>
    <recommendedName>
        <fullName evidence="1">Transposase IS701-like DDE domain-containing protein</fullName>
    </recommendedName>
</protein>
<gene>
    <name evidence="2" type="ORF">CDO52_21510</name>
</gene>
<keyword evidence="3" id="KW-1185">Reference proteome</keyword>
<dbReference type="Proteomes" id="UP000215005">
    <property type="component" value="Chromosome"/>
</dbReference>
<sequence length="76" mass="8819">MLIDRELYLPREWADDRARCRSAHVPDDVGFVTKPRLAERIIERILPALPEGRGWVAADEVYGRDGAFRAFLETHR</sequence>
<dbReference type="OrthoDB" id="4954307at2"/>
<evidence type="ECO:0000313" key="3">
    <source>
        <dbReference type="Proteomes" id="UP000215005"/>
    </source>
</evidence>
<dbReference type="Pfam" id="PF13546">
    <property type="entry name" value="DDE_5"/>
    <property type="match status" value="1"/>
</dbReference>
<dbReference type="KEGG" id="ngv:CDO52_21510"/>
<dbReference type="InterPro" id="IPR038721">
    <property type="entry name" value="IS701-like_DDE_dom"/>
</dbReference>
<evidence type="ECO:0000259" key="1">
    <source>
        <dbReference type="Pfam" id="PF13546"/>
    </source>
</evidence>
<dbReference type="AlphaFoldDB" id="A0A223SA74"/>
<dbReference type="EMBL" id="CP022753">
    <property type="protein sequence ID" value="ASU85028.1"/>
    <property type="molecule type" value="Genomic_DNA"/>
</dbReference>